<dbReference type="GO" id="GO:0046782">
    <property type="term" value="P:regulation of viral transcription"/>
    <property type="evidence" value="ECO:0007669"/>
    <property type="project" value="InterPro"/>
</dbReference>
<dbReference type="EMBL" id="HQ332143">
    <property type="protein sequence ID" value="AGH30808.1"/>
    <property type="molecule type" value="Genomic_DNA"/>
</dbReference>
<dbReference type="RefSeq" id="YP_007676613.1">
    <property type="nucleotide sequence ID" value="NC_020869.1"/>
</dbReference>
<evidence type="ECO:0000313" key="1">
    <source>
        <dbReference type="EMBL" id="AGH30808.1"/>
    </source>
</evidence>
<gene>
    <name evidence="1" type="ORF">TVSG_00008</name>
</gene>
<dbReference type="GeneID" id="15013257"/>
<proteinExistence type="predicted"/>
<name>M4QPM5_9VIRU</name>
<dbReference type="Pfam" id="PF04947">
    <property type="entry name" value="Pox_VLTF3"/>
    <property type="match status" value="1"/>
</dbReference>
<protein>
    <submittedName>
        <fullName evidence="1">Uncharacterized protein</fullName>
    </submittedName>
</protein>
<dbReference type="KEGG" id="vg:15013257"/>
<sequence length="203" mass="23326">MKYRLPVRTERVMREKGRLSPVNIPERADASRAPSILPHPYSQRDVHGTLVDCRDYADPLGWCRCCAAYDTSDGYDLCLSCGWVGGSIGVVPPAWHGTHTIIKRHTYDPSNYMKIRLRQVGKGVPMECMETIMTVFPSVYDAFRKHCKERKNMICYGFVISRLLAKMGLNPDFYNIKTVKTPSKKKENLRLWRIIEDNCPLNL</sequence>
<dbReference type="Proteomes" id="UP000202230">
    <property type="component" value="Segment"/>
</dbReference>
<keyword evidence="2" id="KW-1185">Reference proteome</keyword>
<evidence type="ECO:0000313" key="2">
    <source>
        <dbReference type="Proteomes" id="UP000202230"/>
    </source>
</evidence>
<accession>M4QPM5</accession>
<reference evidence="1 2" key="1">
    <citation type="submission" date="2010-09" db="EMBL/GenBank/DDBJ databases">
        <title>The Genome Sequence of Tetraselmis viridis virus S1.</title>
        <authorList>
            <consortium name="The Broad Institute Genome Sequencing Platform"/>
            <person name="Henn M.R."/>
            <person name="Bratbak G."/>
            <person name="Levin J."/>
            <person name="Malboeuf C."/>
            <person name="Casali M."/>
            <person name="Russ C."/>
            <person name="Lennon N."/>
            <person name="Chapman S.B."/>
            <person name="Erlich R."/>
            <person name="Young S.K."/>
            <person name="Yandava C."/>
            <person name="Zeng Q."/>
            <person name="Fitzgerald M.F."/>
            <person name="Alvarado L."/>
            <person name="Anderson S."/>
            <person name="Berlin A."/>
            <person name="Chen Z."/>
            <person name="Freedman E."/>
            <person name="Gellesch M."/>
            <person name="Goldberg J."/>
            <person name="Green L."/>
            <person name="Griggs A."/>
            <person name="Gujja S."/>
            <person name="Heilman E."/>
            <person name="Heiman D."/>
            <person name="Hollinger A."/>
            <person name="Howarth C."/>
            <person name="Larson L."/>
            <person name="Mehta T."/>
            <person name="Neiman D."/>
            <person name="Pearson M."/>
            <person name="Roberts A."/>
            <person name="Ryan E."/>
            <person name="Saif S."/>
            <person name="Shea T."/>
            <person name="Shenoy N."/>
            <person name="Sisk P."/>
            <person name="Stolte C."/>
            <person name="Sykes S."/>
            <person name="White J."/>
            <person name="Haas B."/>
            <person name="Nusbaum C."/>
            <person name="Birren B."/>
        </authorList>
    </citation>
    <scope>NUCLEOTIDE SEQUENCE [LARGE SCALE GENOMIC DNA]</scope>
    <source>
        <strain evidence="1 2">S1</strain>
    </source>
</reference>
<organism evidence="1 2">
    <name type="scientific">Tetraselmis viridis virus S1</name>
    <dbReference type="NCBI Taxonomy" id="756285"/>
    <lineage>
        <taxon>Viruses</taxon>
        <taxon>Varidnaviria</taxon>
        <taxon>Bamfordvirae</taxon>
        <taxon>Preplasmiviricota</taxon>
        <taxon>Polisuviricotina</taxon>
        <taxon>Aquintoviricetes</taxon>
        <taxon>Archintovirales</taxon>
        <taxon>Phypoliviridae</taxon>
        <taxon>Tetrivirus</taxon>
        <taxon>Tetrivirus crimaeaense</taxon>
    </lineage>
</organism>
<dbReference type="InterPro" id="IPR007031">
    <property type="entry name" value="Poxvirus_VLTF3"/>
</dbReference>